<dbReference type="RefSeq" id="WP_077596254.1">
    <property type="nucleotide sequence ID" value="NZ_BSKO01000001.1"/>
</dbReference>
<dbReference type="Gene3D" id="1.10.510.10">
    <property type="entry name" value="Transferase(Phosphotransferase) domain 1"/>
    <property type="match status" value="1"/>
</dbReference>
<dbReference type="InterPro" id="IPR011009">
    <property type="entry name" value="Kinase-like_dom_sf"/>
</dbReference>
<organism evidence="2 3">
    <name type="scientific">Oceanobacillus kimchii</name>
    <dbReference type="NCBI Taxonomy" id="746691"/>
    <lineage>
        <taxon>Bacteria</taxon>
        <taxon>Bacillati</taxon>
        <taxon>Bacillota</taxon>
        <taxon>Bacilli</taxon>
        <taxon>Bacillales</taxon>
        <taxon>Bacillaceae</taxon>
        <taxon>Oceanobacillus</taxon>
    </lineage>
</organism>
<name>A0ABQ5TFG7_9BACI</name>
<reference evidence="2 3" key="1">
    <citation type="submission" date="2023-02" db="EMBL/GenBank/DDBJ databases">
        <title>Oceanobacillus kimchii IFOP_LL358 isolated form Alexandrium catenella lab strain.</title>
        <authorList>
            <person name="Gajardo G."/>
            <person name="Ueki S."/>
            <person name="Maruyama F."/>
        </authorList>
    </citation>
    <scope>NUCLEOTIDE SEQUENCE [LARGE SCALE GENOMIC DNA]</scope>
    <source>
        <strain evidence="2 3">IFOP_LL358</strain>
    </source>
</reference>
<dbReference type="EMBL" id="BSKO01000001">
    <property type="protein sequence ID" value="GLO65619.1"/>
    <property type="molecule type" value="Genomic_DNA"/>
</dbReference>
<feature type="domain" description="Aminoglycoside phosphotransferase" evidence="1">
    <location>
        <begin position="19"/>
        <end position="244"/>
    </location>
</feature>
<evidence type="ECO:0000259" key="1">
    <source>
        <dbReference type="Pfam" id="PF01636"/>
    </source>
</evidence>
<dbReference type="Gene3D" id="1.20.58.840">
    <property type="match status" value="1"/>
</dbReference>
<dbReference type="InterPro" id="IPR002575">
    <property type="entry name" value="Aminoglycoside_PTrfase"/>
</dbReference>
<comment type="caution">
    <text evidence="2">The sequence shown here is derived from an EMBL/GenBank/DDBJ whole genome shotgun (WGS) entry which is preliminary data.</text>
</comment>
<accession>A0ABQ5TFG7</accession>
<sequence length="313" mass="36855">MKFNKILNFHYGINPIKIDAIKGGWAALAFKISDGNNVYFLKVYDKSRPSTSKLIAFINQYASILVWLDNHTKLKGKTPIPISTFEGEYKCEDDSNVYLLYTYIDGDTVGNKNMSDKQIKELAEIISTLHSYGSHQIPFSTNLMVEDFELPYLNDFEIILQKKIEEIPQIIKEPITKYRQTLVNRIGDIKNLSNQLKSSNLDFSLCHTDIHNWNLMQTDRLILIDWEGLKLAPVEADIMFLIDKPYFDKFISIYQKTHRRYVINEDAIKYYRFQRNLEDIWEFIEQLLYEDVNNEKQVETLNYINELVTEFEL</sequence>
<dbReference type="Proteomes" id="UP001275436">
    <property type="component" value="Unassembled WGS sequence"/>
</dbReference>
<gene>
    <name evidence="2" type="ORF">MACH08_14030</name>
</gene>
<dbReference type="Pfam" id="PF01636">
    <property type="entry name" value="APH"/>
    <property type="match status" value="1"/>
</dbReference>
<proteinExistence type="predicted"/>
<dbReference type="Gene3D" id="3.30.200.20">
    <property type="entry name" value="Phosphorylase Kinase, domain 1"/>
    <property type="match status" value="1"/>
</dbReference>
<evidence type="ECO:0000313" key="2">
    <source>
        <dbReference type="EMBL" id="GLO65619.1"/>
    </source>
</evidence>
<dbReference type="SUPFAM" id="SSF56112">
    <property type="entry name" value="Protein kinase-like (PK-like)"/>
    <property type="match status" value="1"/>
</dbReference>
<protein>
    <recommendedName>
        <fullName evidence="1">Aminoglycoside phosphotransferase domain-containing protein</fullName>
    </recommendedName>
</protein>
<evidence type="ECO:0000313" key="3">
    <source>
        <dbReference type="Proteomes" id="UP001275436"/>
    </source>
</evidence>
<keyword evidence="3" id="KW-1185">Reference proteome</keyword>